<evidence type="ECO:0000313" key="4">
    <source>
        <dbReference type="EMBL" id="HIZ64399.1"/>
    </source>
</evidence>
<keyword evidence="1" id="KW-0285">Flavoprotein</keyword>
<name>A0A9D2FNA7_9FIRM</name>
<sequence length="307" mass="33143">MTKEYDFLIIGAGPAGMTAAIYASRAGLNTAMVEAGAPGGKLLKTNEISNWPGIKSETGSQLAMDMFEHSTSFGASYEYGKVTKILEGEKKQVILEDGTVLLAPAVLIATGTKERLLHIPGEEKNIGKGISYCAVCDGAFYRDQEIAVIGAGNSALEEALYLTGFASKVWLLMRRDVFRGDKITVDKVKANPKIEIIQNVIPTEILDNGSHVTGLKIRDIKTGENRILSVWGIFPYIGAEPVTGFLKDLDVLDEKGYLLTDTSMETKIPLLYGAGDVCRKNLRQVVTAVNDGAIAAQAAFHKLQSIE</sequence>
<dbReference type="Gene3D" id="3.50.50.60">
    <property type="entry name" value="FAD/NAD(P)-binding domain"/>
    <property type="match status" value="2"/>
</dbReference>
<evidence type="ECO:0000259" key="3">
    <source>
        <dbReference type="Pfam" id="PF07992"/>
    </source>
</evidence>
<feature type="domain" description="FAD/NAD(P)-binding" evidence="3">
    <location>
        <begin position="5"/>
        <end position="292"/>
    </location>
</feature>
<dbReference type="InterPro" id="IPR023753">
    <property type="entry name" value="FAD/NAD-binding_dom"/>
</dbReference>
<dbReference type="InterPro" id="IPR036188">
    <property type="entry name" value="FAD/NAD-bd_sf"/>
</dbReference>
<evidence type="ECO:0000256" key="2">
    <source>
        <dbReference type="ARBA" id="ARBA00023002"/>
    </source>
</evidence>
<reference evidence="4" key="1">
    <citation type="journal article" date="2021" name="PeerJ">
        <title>Extensive microbial diversity within the chicken gut microbiome revealed by metagenomics and culture.</title>
        <authorList>
            <person name="Gilroy R."/>
            <person name="Ravi A."/>
            <person name="Getino M."/>
            <person name="Pursley I."/>
            <person name="Horton D.L."/>
            <person name="Alikhan N.F."/>
            <person name="Baker D."/>
            <person name="Gharbi K."/>
            <person name="Hall N."/>
            <person name="Watson M."/>
            <person name="Adriaenssens E.M."/>
            <person name="Foster-Nyarko E."/>
            <person name="Jarju S."/>
            <person name="Secka A."/>
            <person name="Antonio M."/>
            <person name="Oren A."/>
            <person name="Chaudhuri R.R."/>
            <person name="La Ragione R."/>
            <person name="Hildebrand F."/>
            <person name="Pallen M.J."/>
        </authorList>
    </citation>
    <scope>NUCLEOTIDE SEQUENCE</scope>
    <source>
        <strain evidence="4">1068</strain>
    </source>
</reference>
<dbReference type="PRINTS" id="PR00469">
    <property type="entry name" value="PNDRDTASEII"/>
</dbReference>
<evidence type="ECO:0000313" key="5">
    <source>
        <dbReference type="Proteomes" id="UP000824056"/>
    </source>
</evidence>
<dbReference type="PRINTS" id="PR00368">
    <property type="entry name" value="FADPNR"/>
</dbReference>
<dbReference type="PANTHER" id="PTHR48105">
    <property type="entry name" value="THIOREDOXIN REDUCTASE 1-RELATED-RELATED"/>
    <property type="match status" value="1"/>
</dbReference>
<evidence type="ECO:0000256" key="1">
    <source>
        <dbReference type="ARBA" id="ARBA00022630"/>
    </source>
</evidence>
<dbReference type="InterPro" id="IPR050097">
    <property type="entry name" value="Ferredoxin-NADP_redctase_2"/>
</dbReference>
<protein>
    <submittedName>
        <fullName evidence="4">FAD-dependent oxidoreductase</fullName>
    </submittedName>
</protein>
<dbReference type="AlphaFoldDB" id="A0A9D2FNA7"/>
<keyword evidence="2" id="KW-0560">Oxidoreductase</keyword>
<dbReference type="SUPFAM" id="SSF51905">
    <property type="entry name" value="FAD/NAD(P)-binding domain"/>
    <property type="match status" value="1"/>
</dbReference>
<dbReference type="EMBL" id="DXBG01000016">
    <property type="protein sequence ID" value="HIZ64399.1"/>
    <property type="molecule type" value="Genomic_DNA"/>
</dbReference>
<dbReference type="GO" id="GO:0016491">
    <property type="term" value="F:oxidoreductase activity"/>
    <property type="evidence" value="ECO:0007669"/>
    <property type="project" value="UniProtKB-KW"/>
</dbReference>
<comment type="caution">
    <text evidence="4">The sequence shown here is derived from an EMBL/GenBank/DDBJ whole genome shotgun (WGS) entry which is preliminary data.</text>
</comment>
<dbReference type="Pfam" id="PF07992">
    <property type="entry name" value="Pyr_redox_2"/>
    <property type="match status" value="1"/>
</dbReference>
<proteinExistence type="predicted"/>
<reference evidence="4" key="2">
    <citation type="submission" date="2021-04" db="EMBL/GenBank/DDBJ databases">
        <authorList>
            <person name="Gilroy R."/>
        </authorList>
    </citation>
    <scope>NUCLEOTIDE SEQUENCE</scope>
    <source>
        <strain evidence="4">1068</strain>
    </source>
</reference>
<dbReference type="Proteomes" id="UP000824056">
    <property type="component" value="Unassembled WGS sequence"/>
</dbReference>
<organism evidence="4 5">
    <name type="scientific">Candidatus Blautia pullicola</name>
    <dbReference type="NCBI Taxonomy" id="2838498"/>
    <lineage>
        <taxon>Bacteria</taxon>
        <taxon>Bacillati</taxon>
        <taxon>Bacillota</taxon>
        <taxon>Clostridia</taxon>
        <taxon>Lachnospirales</taxon>
        <taxon>Lachnospiraceae</taxon>
        <taxon>Blautia</taxon>
    </lineage>
</organism>
<gene>
    <name evidence="4" type="ORF">H9809_00605</name>
</gene>
<accession>A0A9D2FNA7</accession>